<proteinExistence type="predicted"/>
<sequence length="170" mass="19772">MRNKPNQTLNQTMTDFTTDQVIDAVSNIKNVFLKIKKENDDLVTTNKYLVMEINFLEAYLLQMTLEGKLLHRDLEREAKKEAKKKEKEAKKEAKKKEKEAKKEAKKKEKEAVVEKNDIVEATQIAENAENKEAHVARYMQSMRTLKDSGATVWEHSPMCHSGYWGSCSWY</sequence>
<dbReference type="AlphaFoldDB" id="A0A6C0JXW8"/>
<accession>A0A6C0JXW8</accession>
<protein>
    <submittedName>
        <fullName evidence="2">Uncharacterized protein</fullName>
    </submittedName>
</protein>
<reference evidence="2" key="1">
    <citation type="journal article" date="2020" name="Nature">
        <title>Giant virus diversity and host interactions through global metagenomics.</title>
        <authorList>
            <person name="Schulz F."/>
            <person name="Roux S."/>
            <person name="Paez-Espino D."/>
            <person name="Jungbluth S."/>
            <person name="Walsh D.A."/>
            <person name="Denef V.J."/>
            <person name="McMahon K.D."/>
            <person name="Konstantinidis K.T."/>
            <person name="Eloe-Fadrosh E.A."/>
            <person name="Kyrpides N.C."/>
            <person name="Woyke T."/>
        </authorList>
    </citation>
    <scope>NUCLEOTIDE SEQUENCE</scope>
    <source>
        <strain evidence="2">GVMAG-S-1074260-58</strain>
    </source>
</reference>
<organism evidence="2">
    <name type="scientific">viral metagenome</name>
    <dbReference type="NCBI Taxonomy" id="1070528"/>
    <lineage>
        <taxon>unclassified sequences</taxon>
        <taxon>metagenomes</taxon>
        <taxon>organismal metagenomes</taxon>
    </lineage>
</organism>
<name>A0A6C0JXW8_9ZZZZ</name>
<evidence type="ECO:0000256" key="1">
    <source>
        <dbReference type="SAM" id="MobiDB-lite"/>
    </source>
</evidence>
<dbReference type="EMBL" id="MN740706">
    <property type="protein sequence ID" value="QHU09217.1"/>
    <property type="molecule type" value="Genomic_DNA"/>
</dbReference>
<evidence type="ECO:0000313" key="2">
    <source>
        <dbReference type="EMBL" id="QHU09217.1"/>
    </source>
</evidence>
<feature type="region of interest" description="Disordered" evidence="1">
    <location>
        <begin position="78"/>
        <end position="112"/>
    </location>
</feature>